<gene>
    <name evidence="4" type="ORF">UFOPK2399_00006</name>
</gene>
<feature type="domain" description="Alpha-L-rhamnosidase C-terminal" evidence="3">
    <location>
        <begin position="390"/>
        <end position="449"/>
    </location>
</feature>
<proteinExistence type="predicted"/>
<feature type="region of interest" description="Disordered" evidence="1">
    <location>
        <begin position="449"/>
        <end position="480"/>
    </location>
</feature>
<protein>
    <submittedName>
        <fullName evidence="4">Unannotated protein</fullName>
    </submittedName>
</protein>
<dbReference type="Pfam" id="PF17389">
    <property type="entry name" value="Bac_rhamnosid6H"/>
    <property type="match status" value="1"/>
</dbReference>
<dbReference type="InterPro" id="IPR035398">
    <property type="entry name" value="Bac_rhamnosid_C"/>
</dbReference>
<dbReference type="InterPro" id="IPR012341">
    <property type="entry name" value="6hp_glycosidase-like_sf"/>
</dbReference>
<feature type="domain" description="Alpha-L-rhamnosidase six-hairpin glycosidase" evidence="2">
    <location>
        <begin position="23"/>
        <end position="278"/>
    </location>
</feature>
<reference evidence="4" key="1">
    <citation type="submission" date="2020-05" db="EMBL/GenBank/DDBJ databases">
        <authorList>
            <person name="Chiriac C."/>
            <person name="Salcher M."/>
            <person name="Ghai R."/>
            <person name="Kavagutti S V."/>
        </authorList>
    </citation>
    <scope>NUCLEOTIDE SEQUENCE</scope>
</reference>
<dbReference type="Pfam" id="PF17390">
    <property type="entry name" value="Bac_rhamnosid_C"/>
    <property type="match status" value="1"/>
</dbReference>
<dbReference type="InterPro" id="IPR035396">
    <property type="entry name" value="Bac_rhamnosid6H"/>
</dbReference>
<dbReference type="InterPro" id="IPR008928">
    <property type="entry name" value="6-hairpin_glycosidase_sf"/>
</dbReference>
<dbReference type="EMBL" id="CAEZXP010000001">
    <property type="protein sequence ID" value="CAB4682051.1"/>
    <property type="molecule type" value="Genomic_DNA"/>
</dbReference>
<evidence type="ECO:0000259" key="3">
    <source>
        <dbReference type="Pfam" id="PF17390"/>
    </source>
</evidence>
<dbReference type="Gene3D" id="2.60.420.10">
    <property type="entry name" value="Maltose phosphorylase, domain 3"/>
    <property type="match status" value="1"/>
</dbReference>
<dbReference type="GO" id="GO:0005975">
    <property type="term" value="P:carbohydrate metabolic process"/>
    <property type="evidence" value="ECO:0007669"/>
    <property type="project" value="InterPro"/>
</dbReference>
<dbReference type="SUPFAM" id="SSF48208">
    <property type="entry name" value="Six-hairpin glycosidases"/>
    <property type="match status" value="1"/>
</dbReference>
<sequence length="480" mass="51110">MKTFFVLLATAFVFASPATAGRGSFTSNDPLLNRIWSASVKTAEDVVSPRTNLSPLGCPVPDLLLILDGKDRDRCPYISDIAVSGATLMAAGDDPSLVRSMLVMFASIQHDDGGIPASPLEGGWMVTNDYSAYWIDVLHQYVLQTGDIATASQLLPNVTRVLDQWYPARIQGGLVVNLIGNYDYGFIRHRGAAVSYYNNLYVWSLRKGAELAAWTGDSARAASWSGRATAMVPKIVAAFWDSSAGAFFDTTEDVRSHPQDGNAFAVLAGVASAGQAKSALGWLSDHNARGYGNTINDTQAWDDAAFGRETQLRVYPFMSYFEVEARFVAGLETSAIDLIRREWGYMLANGPGTMWESIGPYGSGPVGTPGSWDHGWSTGAAPAITHHVLGVQATSPGFATFTVTPHPGGVRSASGDVPTPKGVIHVVWAANDAGDVTSLKVTAPAGLTWTNAPATSSSKTVSSKKQRASTKPTKPTGVKR</sequence>
<dbReference type="Gene3D" id="1.50.10.10">
    <property type="match status" value="1"/>
</dbReference>
<organism evidence="4">
    <name type="scientific">freshwater metagenome</name>
    <dbReference type="NCBI Taxonomy" id="449393"/>
    <lineage>
        <taxon>unclassified sequences</taxon>
        <taxon>metagenomes</taxon>
        <taxon>ecological metagenomes</taxon>
    </lineage>
</organism>
<evidence type="ECO:0000256" key="1">
    <source>
        <dbReference type="SAM" id="MobiDB-lite"/>
    </source>
</evidence>
<evidence type="ECO:0000259" key="2">
    <source>
        <dbReference type="Pfam" id="PF17389"/>
    </source>
</evidence>
<evidence type="ECO:0000313" key="4">
    <source>
        <dbReference type="EMBL" id="CAB4682051.1"/>
    </source>
</evidence>
<dbReference type="AlphaFoldDB" id="A0A6J6N600"/>
<dbReference type="PANTHER" id="PTHR34987:SF5">
    <property type="entry name" value="ALPHA-RHAMNOSIDASE"/>
    <property type="match status" value="1"/>
</dbReference>
<accession>A0A6J6N600</accession>
<dbReference type="PANTHER" id="PTHR34987">
    <property type="entry name" value="C, PUTATIVE (AFU_ORTHOLOGUE AFUA_3G02880)-RELATED"/>
    <property type="match status" value="1"/>
</dbReference>
<name>A0A6J6N600_9ZZZZ</name>